<protein>
    <recommendedName>
        <fullName evidence="1">Protein kinase domain-containing protein</fullName>
    </recommendedName>
</protein>
<keyword evidence="3" id="KW-1185">Reference proteome</keyword>
<proteinExistence type="predicted"/>
<gene>
    <name evidence="2" type="ORF">ONB1V03_LOCUS10211</name>
</gene>
<reference evidence="2" key="1">
    <citation type="submission" date="2020-11" db="EMBL/GenBank/DDBJ databases">
        <authorList>
            <person name="Tran Van P."/>
        </authorList>
    </citation>
    <scope>NUCLEOTIDE SEQUENCE</scope>
</reference>
<evidence type="ECO:0000313" key="3">
    <source>
        <dbReference type="Proteomes" id="UP000728032"/>
    </source>
</evidence>
<dbReference type="EMBL" id="CAJPVJ010006804">
    <property type="protein sequence ID" value="CAG2170745.1"/>
    <property type="molecule type" value="Genomic_DNA"/>
</dbReference>
<dbReference type="InterPro" id="IPR000719">
    <property type="entry name" value="Prot_kinase_dom"/>
</dbReference>
<name>A0A7R9QPF2_9ACAR</name>
<evidence type="ECO:0000313" key="2">
    <source>
        <dbReference type="EMBL" id="CAD7653558.1"/>
    </source>
</evidence>
<dbReference type="Proteomes" id="UP000728032">
    <property type="component" value="Unassembled WGS sequence"/>
</dbReference>
<sequence>MHDKDVNYDTSFKHTCGVGTILYRAPEIGHGRVAYGHKSDIYSLALIGGPIVAKLIATNAVDPGME</sequence>
<evidence type="ECO:0000259" key="1">
    <source>
        <dbReference type="PROSITE" id="PS50011"/>
    </source>
</evidence>
<dbReference type="GO" id="GO:0005524">
    <property type="term" value="F:ATP binding"/>
    <property type="evidence" value="ECO:0007669"/>
    <property type="project" value="InterPro"/>
</dbReference>
<dbReference type="AlphaFoldDB" id="A0A7R9QPF2"/>
<dbReference type="EMBL" id="OC921629">
    <property type="protein sequence ID" value="CAD7653558.1"/>
    <property type="molecule type" value="Genomic_DNA"/>
</dbReference>
<dbReference type="Gene3D" id="1.10.510.10">
    <property type="entry name" value="Transferase(Phosphotransferase) domain 1"/>
    <property type="match status" value="1"/>
</dbReference>
<accession>A0A7R9QPF2</accession>
<feature type="domain" description="Protein kinase" evidence="1">
    <location>
        <begin position="1"/>
        <end position="66"/>
    </location>
</feature>
<organism evidence="2">
    <name type="scientific">Oppiella nova</name>
    <dbReference type="NCBI Taxonomy" id="334625"/>
    <lineage>
        <taxon>Eukaryota</taxon>
        <taxon>Metazoa</taxon>
        <taxon>Ecdysozoa</taxon>
        <taxon>Arthropoda</taxon>
        <taxon>Chelicerata</taxon>
        <taxon>Arachnida</taxon>
        <taxon>Acari</taxon>
        <taxon>Acariformes</taxon>
        <taxon>Sarcoptiformes</taxon>
        <taxon>Oribatida</taxon>
        <taxon>Brachypylina</taxon>
        <taxon>Oppioidea</taxon>
        <taxon>Oppiidae</taxon>
        <taxon>Oppiella</taxon>
    </lineage>
</organism>
<dbReference type="PROSITE" id="PS50011">
    <property type="entry name" value="PROTEIN_KINASE_DOM"/>
    <property type="match status" value="1"/>
</dbReference>
<dbReference type="GO" id="GO:0004672">
    <property type="term" value="F:protein kinase activity"/>
    <property type="evidence" value="ECO:0007669"/>
    <property type="project" value="InterPro"/>
</dbReference>
<dbReference type="InterPro" id="IPR011009">
    <property type="entry name" value="Kinase-like_dom_sf"/>
</dbReference>
<dbReference type="SUPFAM" id="SSF56112">
    <property type="entry name" value="Protein kinase-like (PK-like)"/>
    <property type="match status" value="1"/>
</dbReference>